<organism evidence="1">
    <name type="scientific">viral metagenome</name>
    <dbReference type="NCBI Taxonomy" id="1070528"/>
    <lineage>
        <taxon>unclassified sequences</taxon>
        <taxon>metagenomes</taxon>
        <taxon>organismal metagenomes</taxon>
    </lineage>
</organism>
<dbReference type="SUPFAM" id="SSF53756">
    <property type="entry name" value="UDP-Glycosyltransferase/glycogen phosphorylase"/>
    <property type="match status" value="1"/>
</dbReference>
<evidence type="ECO:0008006" key="2">
    <source>
        <dbReference type="Google" id="ProtNLM"/>
    </source>
</evidence>
<proteinExistence type="predicted"/>
<sequence>MAINHPAEEGVERVDDWLIPISWEEAKKADVWVLHSAIPEELKPFGKGKKKIAVLHGPTEHMLLKEWSKGGASFNLHVNLLWEYDATVCINQHEYDIMKFYDEKVGRCRYIPNSIDLERFEGVVPWTYENHPAILSCDTPRIEKLPFHIIWAMPYLREDFGVPEARLNIFSLLLEPIAAWRNIFCRSHKWTLEKCCENIQLANKNLMPFQAGADVGFNNNYSSIASRVTMEMMACGVPVVSYGGDYTKYHAKIFDVRSIAEQLALCWKDLTAEGSTLREDTLKYAKENFDRGRWVKEYIKLYNEV</sequence>
<dbReference type="EMBL" id="MT143363">
    <property type="protein sequence ID" value="QJA96015.1"/>
    <property type="molecule type" value="Genomic_DNA"/>
</dbReference>
<name>A0A6M3LTX3_9ZZZZ</name>
<dbReference type="Gene3D" id="3.40.50.2000">
    <property type="entry name" value="Glycogen Phosphorylase B"/>
    <property type="match status" value="2"/>
</dbReference>
<reference evidence="1" key="1">
    <citation type="submission" date="2020-03" db="EMBL/GenBank/DDBJ databases">
        <title>The deep terrestrial virosphere.</title>
        <authorList>
            <person name="Holmfeldt K."/>
            <person name="Nilsson E."/>
            <person name="Simone D."/>
            <person name="Lopez-Fernandez M."/>
            <person name="Wu X."/>
            <person name="de Brujin I."/>
            <person name="Lundin D."/>
            <person name="Andersson A."/>
            <person name="Bertilsson S."/>
            <person name="Dopson M."/>
        </authorList>
    </citation>
    <scope>NUCLEOTIDE SEQUENCE</scope>
    <source>
        <strain evidence="1">MM415B05000</strain>
    </source>
</reference>
<gene>
    <name evidence="1" type="ORF">MM415B05000_0002</name>
</gene>
<accession>A0A6M3LTX3</accession>
<protein>
    <recommendedName>
        <fullName evidence="2">Glycosyltransferase</fullName>
    </recommendedName>
</protein>
<dbReference type="AlphaFoldDB" id="A0A6M3LTX3"/>
<evidence type="ECO:0000313" key="1">
    <source>
        <dbReference type="EMBL" id="QJA96015.1"/>
    </source>
</evidence>